<dbReference type="EMBL" id="UFQT01003012">
    <property type="protein sequence ID" value="SSX34427.1"/>
    <property type="molecule type" value="Genomic_DNA"/>
</dbReference>
<dbReference type="InterPro" id="IPR036396">
    <property type="entry name" value="Cyt_P450_sf"/>
</dbReference>
<evidence type="ECO:0000256" key="7">
    <source>
        <dbReference type="ARBA" id="ARBA00022723"/>
    </source>
</evidence>
<dbReference type="AlphaFoldDB" id="A0A336LEQ7"/>
<keyword evidence="9" id="KW-0492">Microsome</keyword>
<keyword evidence="12 15" id="KW-0503">Monooxygenase</keyword>
<name>A0A336LEQ7_CULSO</name>
<feature type="signal peptide" evidence="16">
    <location>
        <begin position="1"/>
        <end position="19"/>
    </location>
</feature>
<keyword evidence="6 14" id="KW-0349">Heme</keyword>
<evidence type="ECO:0000256" key="4">
    <source>
        <dbReference type="ARBA" id="ARBA00004406"/>
    </source>
</evidence>
<comment type="similarity">
    <text evidence="5 15">Belongs to the cytochrome P450 family.</text>
</comment>
<dbReference type="GO" id="GO:0016705">
    <property type="term" value="F:oxidoreductase activity, acting on paired donors, with incorporation or reduction of molecular oxygen"/>
    <property type="evidence" value="ECO:0007669"/>
    <property type="project" value="InterPro"/>
</dbReference>
<dbReference type="GO" id="GO:0004497">
    <property type="term" value="F:monooxygenase activity"/>
    <property type="evidence" value="ECO:0007669"/>
    <property type="project" value="UniProtKB-KW"/>
</dbReference>
<feature type="chain" id="PRO_5036062231" evidence="16">
    <location>
        <begin position="20"/>
        <end position="483"/>
    </location>
</feature>
<evidence type="ECO:0000256" key="14">
    <source>
        <dbReference type="PIRSR" id="PIRSR602401-1"/>
    </source>
</evidence>
<dbReference type="GO" id="GO:0005789">
    <property type="term" value="C:endoplasmic reticulum membrane"/>
    <property type="evidence" value="ECO:0007669"/>
    <property type="project" value="UniProtKB-SubCell"/>
</dbReference>
<evidence type="ECO:0000256" key="13">
    <source>
        <dbReference type="ARBA" id="ARBA00023136"/>
    </source>
</evidence>
<evidence type="ECO:0000256" key="11">
    <source>
        <dbReference type="ARBA" id="ARBA00023004"/>
    </source>
</evidence>
<dbReference type="InterPro" id="IPR050196">
    <property type="entry name" value="Cytochrome_P450_Monoox"/>
</dbReference>
<keyword evidence="13" id="KW-0472">Membrane</keyword>
<evidence type="ECO:0000256" key="8">
    <source>
        <dbReference type="ARBA" id="ARBA00022824"/>
    </source>
</evidence>
<dbReference type="SUPFAM" id="SSF48264">
    <property type="entry name" value="Cytochrome P450"/>
    <property type="match status" value="1"/>
</dbReference>
<reference evidence="17" key="1">
    <citation type="submission" date="2018-04" db="EMBL/GenBank/DDBJ databases">
        <authorList>
            <person name="Go L.Y."/>
            <person name="Mitchell J.A."/>
        </authorList>
    </citation>
    <scope>NUCLEOTIDE SEQUENCE</scope>
    <source>
        <tissue evidence="17">Whole organism</tissue>
    </source>
</reference>
<dbReference type="GO" id="GO:0020037">
    <property type="term" value="F:heme binding"/>
    <property type="evidence" value="ECO:0007669"/>
    <property type="project" value="InterPro"/>
</dbReference>
<comment type="cofactor">
    <cofactor evidence="1 14">
        <name>heme</name>
        <dbReference type="ChEBI" id="CHEBI:30413"/>
    </cofactor>
</comment>
<dbReference type="VEuPathDB" id="VectorBase:CSON007994"/>
<evidence type="ECO:0000256" key="12">
    <source>
        <dbReference type="ARBA" id="ARBA00023033"/>
    </source>
</evidence>
<gene>
    <name evidence="17" type="primary">CSON007994</name>
</gene>
<reference evidence="18" key="2">
    <citation type="submission" date="2018-07" db="EMBL/GenBank/DDBJ databases">
        <authorList>
            <person name="Quirk P.G."/>
            <person name="Krulwich T.A."/>
        </authorList>
    </citation>
    <scope>NUCLEOTIDE SEQUENCE</scope>
</reference>
<proteinExistence type="inferred from homology"/>
<dbReference type="PANTHER" id="PTHR24291:SF189">
    <property type="entry name" value="CYTOCHROME P450 4C3-RELATED"/>
    <property type="match status" value="1"/>
</dbReference>
<protein>
    <submittedName>
        <fullName evidence="17">CSON007994 protein</fullName>
    </submittedName>
</protein>
<dbReference type="PRINTS" id="PR00463">
    <property type="entry name" value="EP450I"/>
</dbReference>
<dbReference type="InterPro" id="IPR002401">
    <property type="entry name" value="Cyt_P450_E_grp-I"/>
</dbReference>
<keyword evidence="11 14" id="KW-0408">Iron</keyword>
<evidence type="ECO:0000256" key="5">
    <source>
        <dbReference type="ARBA" id="ARBA00010617"/>
    </source>
</evidence>
<organism evidence="17">
    <name type="scientific">Culicoides sonorensis</name>
    <name type="common">Biting midge</name>
    <dbReference type="NCBI Taxonomy" id="179676"/>
    <lineage>
        <taxon>Eukaryota</taxon>
        <taxon>Metazoa</taxon>
        <taxon>Ecdysozoa</taxon>
        <taxon>Arthropoda</taxon>
        <taxon>Hexapoda</taxon>
        <taxon>Insecta</taxon>
        <taxon>Pterygota</taxon>
        <taxon>Neoptera</taxon>
        <taxon>Endopterygota</taxon>
        <taxon>Diptera</taxon>
        <taxon>Nematocera</taxon>
        <taxon>Chironomoidea</taxon>
        <taxon>Ceratopogonidae</taxon>
        <taxon>Ceratopogoninae</taxon>
        <taxon>Culicoides</taxon>
        <taxon>Monoculicoides</taxon>
    </lineage>
</organism>
<keyword evidence="8" id="KW-0256">Endoplasmic reticulum</keyword>
<keyword evidence="7 14" id="KW-0479">Metal-binding</keyword>
<evidence type="ECO:0000313" key="17">
    <source>
        <dbReference type="EMBL" id="SSX15045.1"/>
    </source>
</evidence>
<evidence type="ECO:0000256" key="10">
    <source>
        <dbReference type="ARBA" id="ARBA00023002"/>
    </source>
</evidence>
<dbReference type="Pfam" id="PF00067">
    <property type="entry name" value="p450"/>
    <property type="match status" value="1"/>
</dbReference>
<comment type="function">
    <text evidence="2">May be involved in the metabolism of insect hormones and in the breakdown of synthetic insecticides.</text>
</comment>
<keyword evidence="16" id="KW-0732">Signal</keyword>
<dbReference type="InterPro" id="IPR017972">
    <property type="entry name" value="Cyt_P450_CS"/>
</dbReference>
<accession>A0A336LEQ7</accession>
<evidence type="ECO:0000256" key="15">
    <source>
        <dbReference type="RuleBase" id="RU000461"/>
    </source>
</evidence>
<sequence length="483" mass="56102">MFALLLLILFLTVLWLIELKRRKLSALVKHLPGPKEIPIIGSEFVLKSEDITDFQALDSKECVASVMKVFLGSKLVLIVSDPVVLQQLLAQCQEKPYLINFFNLEFGLFSAKYPIWKPLRKGLSPAFSQRCSNSFIPIFDKHYSQLVKLLSEKLDTYQFDFHSYVQRQSFHLTLETTLNSTLADDYIDLHSFEEVEDIIGQRTMKSHLHLDLIYKQTNMFKREREIRASIEAMIDKILEEKSRKMSKSKMEDLQEQSNSHIFIDQLMHLNQDGRPLTPLEIRQNIIAIIFAGYETTAVTITYTILMLAMHPEVEKLVMNELNEVYKKGDVIDYDLLKQLEYLEMVIKETMRLFPSVPLTIRESIEDMNLDGVGCLPKGVTFVCSFYRLHRWESIWGADSNKFRPERFNSHETAARHPFSFMPFGSGSRNCLGNRYAMLSIKTGLIHLLTNYKFTTNLKMDDIKLKFSITLKLLNTNILKVEKR</sequence>
<dbReference type="PRINTS" id="PR00385">
    <property type="entry name" value="P450"/>
</dbReference>
<evidence type="ECO:0000256" key="1">
    <source>
        <dbReference type="ARBA" id="ARBA00001971"/>
    </source>
</evidence>
<evidence type="ECO:0000313" key="18">
    <source>
        <dbReference type="EMBL" id="SSX34427.1"/>
    </source>
</evidence>
<comment type="subcellular location">
    <subcellularLocation>
        <location evidence="4">Endoplasmic reticulum membrane</location>
        <topology evidence="4">Peripheral membrane protein</topology>
    </subcellularLocation>
    <subcellularLocation>
        <location evidence="3">Microsome membrane</location>
        <topology evidence="3">Peripheral membrane protein</topology>
    </subcellularLocation>
</comment>
<dbReference type="PANTHER" id="PTHR24291">
    <property type="entry name" value="CYTOCHROME P450 FAMILY 4"/>
    <property type="match status" value="1"/>
</dbReference>
<dbReference type="GO" id="GO:0005506">
    <property type="term" value="F:iron ion binding"/>
    <property type="evidence" value="ECO:0007669"/>
    <property type="project" value="InterPro"/>
</dbReference>
<evidence type="ECO:0000256" key="9">
    <source>
        <dbReference type="ARBA" id="ARBA00022848"/>
    </source>
</evidence>
<evidence type="ECO:0000256" key="3">
    <source>
        <dbReference type="ARBA" id="ARBA00004174"/>
    </source>
</evidence>
<dbReference type="EMBL" id="UFQS01003012">
    <property type="protein sequence ID" value="SSX15045.1"/>
    <property type="molecule type" value="Genomic_DNA"/>
</dbReference>
<evidence type="ECO:0000256" key="16">
    <source>
        <dbReference type="SAM" id="SignalP"/>
    </source>
</evidence>
<keyword evidence="10 15" id="KW-0560">Oxidoreductase</keyword>
<dbReference type="OMA" id="NVARENM"/>
<dbReference type="Gene3D" id="1.10.630.10">
    <property type="entry name" value="Cytochrome P450"/>
    <property type="match status" value="1"/>
</dbReference>
<evidence type="ECO:0000256" key="6">
    <source>
        <dbReference type="ARBA" id="ARBA00022617"/>
    </source>
</evidence>
<dbReference type="InterPro" id="IPR001128">
    <property type="entry name" value="Cyt_P450"/>
</dbReference>
<evidence type="ECO:0000256" key="2">
    <source>
        <dbReference type="ARBA" id="ARBA00003690"/>
    </source>
</evidence>
<feature type="binding site" description="axial binding residue" evidence="14">
    <location>
        <position position="430"/>
    </location>
    <ligand>
        <name>heme</name>
        <dbReference type="ChEBI" id="CHEBI:30413"/>
    </ligand>
    <ligandPart>
        <name>Fe</name>
        <dbReference type="ChEBI" id="CHEBI:18248"/>
    </ligandPart>
</feature>
<dbReference type="PROSITE" id="PS00086">
    <property type="entry name" value="CYTOCHROME_P450"/>
    <property type="match status" value="1"/>
</dbReference>